<proteinExistence type="inferred from homology"/>
<keyword evidence="3 8" id="KW-0689">Ribosomal protein</keyword>
<evidence type="ECO:0000256" key="3">
    <source>
        <dbReference type="ARBA" id="ARBA00022980"/>
    </source>
</evidence>
<organism evidence="11">
    <name type="scientific">Grosmannia clavigera (strain kw1407 / UAMH 11150)</name>
    <name type="common">Blue stain fungus</name>
    <name type="synonym">Graphiocladiella clavigera</name>
    <dbReference type="NCBI Taxonomy" id="655863"/>
    <lineage>
        <taxon>Eukaryota</taxon>
        <taxon>Fungi</taxon>
        <taxon>Dikarya</taxon>
        <taxon>Ascomycota</taxon>
        <taxon>Pezizomycotina</taxon>
        <taxon>Sordariomycetes</taxon>
        <taxon>Sordariomycetidae</taxon>
        <taxon>Ophiostomatales</taxon>
        <taxon>Ophiostomataceae</taxon>
        <taxon>Leptographium</taxon>
    </lineage>
</organism>
<evidence type="ECO:0000256" key="9">
    <source>
        <dbReference type="SAM" id="MobiDB-lite"/>
    </source>
</evidence>
<protein>
    <recommendedName>
        <fullName evidence="6">Large ribosomal subunit protein bL17m</fullName>
    </recommendedName>
</protein>
<gene>
    <name evidence="10" type="ORF">CMQ_5698</name>
</gene>
<dbReference type="PANTHER" id="PTHR14413:SF16">
    <property type="entry name" value="LARGE RIBOSOMAL SUBUNIT PROTEIN BL17M"/>
    <property type="match status" value="1"/>
</dbReference>
<dbReference type="InterPro" id="IPR047859">
    <property type="entry name" value="Ribosomal_bL17_CS"/>
</dbReference>
<evidence type="ECO:0000313" key="10">
    <source>
        <dbReference type="EMBL" id="EFW99277.1"/>
    </source>
</evidence>
<comment type="subcellular location">
    <subcellularLocation>
        <location evidence="1">Mitochondrion</location>
    </subcellularLocation>
</comment>
<dbReference type="GO" id="GO:0003735">
    <property type="term" value="F:structural constituent of ribosome"/>
    <property type="evidence" value="ECO:0007669"/>
    <property type="project" value="InterPro"/>
</dbReference>
<dbReference type="Gene3D" id="3.90.1030.10">
    <property type="entry name" value="Ribosomal protein L17"/>
    <property type="match status" value="1"/>
</dbReference>
<evidence type="ECO:0000256" key="8">
    <source>
        <dbReference type="RuleBase" id="RU000660"/>
    </source>
</evidence>
<reference evidence="10 11" key="1">
    <citation type="journal article" date="2011" name="Proc. Natl. Acad. Sci. U.S.A.">
        <title>Genome and transcriptome analyses of the mountain pine beetle-fungal symbiont Grosmannia clavigera, a lodgepole pine pathogen.</title>
        <authorList>
            <person name="DiGuistini S."/>
            <person name="Wang Y."/>
            <person name="Liao N.Y."/>
            <person name="Taylor G."/>
            <person name="Tanguay P."/>
            <person name="Feau N."/>
            <person name="Henrissat B."/>
            <person name="Chan S.K."/>
            <person name="Hesse-Orce U."/>
            <person name="Alamouti S.M."/>
            <person name="Tsui C.K.M."/>
            <person name="Docking R.T."/>
            <person name="Levasseur A."/>
            <person name="Haridas S."/>
            <person name="Robertson G."/>
            <person name="Birol I."/>
            <person name="Holt R.A."/>
            <person name="Marra M.A."/>
            <person name="Hamelin R.C."/>
            <person name="Hirst M."/>
            <person name="Jones S.J.M."/>
            <person name="Bohlmann J."/>
            <person name="Breuil C."/>
        </authorList>
    </citation>
    <scope>NUCLEOTIDE SEQUENCE [LARGE SCALE GENOMIC DNA]</scope>
    <source>
        <strain evidence="11">kw1407 / UAMH 11150</strain>
    </source>
</reference>
<dbReference type="STRING" id="655863.F0XSL5"/>
<dbReference type="Pfam" id="PF01196">
    <property type="entry name" value="Ribosomal_L17"/>
    <property type="match status" value="1"/>
</dbReference>
<evidence type="ECO:0000256" key="4">
    <source>
        <dbReference type="ARBA" id="ARBA00023128"/>
    </source>
</evidence>
<dbReference type="SUPFAM" id="SSF64263">
    <property type="entry name" value="Prokaryotic ribosomal protein L17"/>
    <property type="match status" value="1"/>
</dbReference>
<dbReference type="EMBL" id="GL629997">
    <property type="protein sequence ID" value="EFW99277.1"/>
    <property type="molecule type" value="Genomic_DNA"/>
</dbReference>
<dbReference type="GeneID" id="25979048"/>
<dbReference type="Proteomes" id="UP000007796">
    <property type="component" value="Unassembled WGS sequence"/>
</dbReference>
<dbReference type="InParanoid" id="F0XSL5"/>
<dbReference type="FunCoup" id="F0XSL5">
    <property type="interactions" value="526"/>
</dbReference>
<keyword evidence="11" id="KW-1185">Reference proteome</keyword>
<dbReference type="eggNOG" id="KOG3280">
    <property type="taxonomic scope" value="Eukaryota"/>
</dbReference>
<dbReference type="InterPro" id="IPR000456">
    <property type="entry name" value="Ribosomal_bL17"/>
</dbReference>
<dbReference type="GO" id="GO:0005762">
    <property type="term" value="C:mitochondrial large ribosomal subunit"/>
    <property type="evidence" value="ECO:0007669"/>
    <property type="project" value="TreeGrafter"/>
</dbReference>
<evidence type="ECO:0000256" key="7">
    <source>
        <dbReference type="ARBA" id="ARBA00037226"/>
    </source>
</evidence>
<keyword evidence="4" id="KW-0496">Mitochondrion</keyword>
<comment type="similarity">
    <text evidence="2 8">Belongs to the bacterial ribosomal protein bL17 family.</text>
</comment>
<dbReference type="NCBIfam" id="TIGR00059">
    <property type="entry name" value="L17"/>
    <property type="match status" value="1"/>
</dbReference>
<dbReference type="InterPro" id="IPR036373">
    <property type="entry name" value="Ribosomal_bL17_sf"/>
</dbReference>
<evidence type="ECO:0000256" key="6">
    <source>
        <dbReference type="ARBA" id="ARBA00035290"/>
    </source>
</evidence>
<accession>F0XSL5</accession>
<dbReference type="RefSeq" id="XP_014168760.1">
    <property type="nucleotide sequence ID" value="XM_014313285.1"/>
</dbReference>
<dbReference type="OrthoDB" id="275000at2759"/>
<dbReference type="PANTHER" id="PTHR14413">
    <property type="entry name" value="RIBOSOMAL PROTEIN L17"/>
    <property type="match status" value="1"/>
</dbReference>
<dbReference type="PROSITE" id="PS01167">
    <property type="entry name" value="RIBOSOMAL_L17"/>
    <property type="match status" value="1"/>
</dbReference>
<evidence type="ECO:0000256" key="2">
    <source>
        <dbReference type="ARBA" id="ARBA00008777"/>
    </source>
</evidence>
<dbReference type="FunFam" id="3.90.1030.10:FF:000005">
    <property type="entry name" value="Probable 50S ribosomal protein L17"/>
    <property type="match status" value="1"/>
</dbReference>
<dbReference type="AlphaFoldDB" id="F0XSL5"/>
<sequence>MAGGLVKYRHLSRSSSHRQALLRNLVTSLVKNEAIHTTWPKAKEAQRLAEKLITLAKRDNEETRRKAQAILYLLLPKLFGTLKSRYADRPGGYTRVLRTEPKKGDQAPSAVLELVDGPRDMRFAVTAAAVARDRTLGRQHSDLTLRNRAKVTRFRHDGETAFETMVARTQSLRLADAGPQMADVETSIFQRSDPHWTPRKTKPVLDFWDPKSTKARTSRSSRDLVDALGDPSLSKAEAAANRRRPRA</sequence>
<evidence type="ECO:0000313" key="11">
    <source>
        <dbReference type="Proteomes" id="UP000007796"/>
    </source>
</evidence>
<name>F0XSL5_GROCL</name>
<feature type="region of interest" description="Disordered" evidence="9">
    <location>
        <begin position="208"/>
        <end position="247"/>
    </location>
</feature>
<dbReference type="HOGENOM" id="CLU_074407_1_1_1"/>
<evidence type="ECO:0000256" key="1">
    <source>
        <dbReference type="ARBA" id="ARBA00004173"/>
    </source>
</evidence>
<evidence type="ECO:0000256" key="5">
    <source>
        <dbReference type="ARBA" id="ARBA00023274"/>
    </source>
</evidence>
<dbReference type="GO" id="GO:0006412">
    <property type="term" value="P:translation"/>
    <property type="evidence" value="ECO:0007669"/>
    <property type="project" value="InterPro"/>
</dbReference>
<comment type="function">
    <text evidence="7">Component of the mitochondrial ribosome (mitoribosome), a dedicated translation machinery responsible for the synthesis of mitochondrial genome-encoded proteins, including at least some of the essential transmembrane subunits of the mitochondrial respiratory chain. The mitoribosomes are attached to the mitochondrial inner membrane and translation products are cotranslationally integrated into the membrane.</text>
</comment>
<keyword evidence="5 8" id="KW-0687">Ribonucleoprotein</keyword>